<sequence>MPQFRAMMERMLADGQIDAQEVEELRAFLYADGKIDRKEAEFLLELHRRIERVTPAFERFFYQAIKSHILTDGAIDREEVTWLRSMILADGKVDEREKKLLRELKGEAKAISPEFDQLYAECILA</sequence>
<evidence type="ECO:0000313" key="3">
    <source>
        <dbReference type="Proteomes" id="UP000464378"/>
    </source>
</evidence>
<dbReference type="RefSeq" id="WP_162659234.1">
    <property type="nucleotide sequence ID" value="NZ_LR593887.1"/>
</dbReference>
<dbReference type="InterPro" id="IPR007791">
    <property type="entry name" value="DjlA_N"/>
</dbReference>
<dbReference type="InterPro" id="IPR029024">
    <property type="entry name" value="TerB-like"/>
</dbReference>
<proteinExistence type="predicted"/>
<dbReference type="SUPFAM" id="SSF158682">
    <property type="entry name" value="TerB-like"/>
    <property type="match status" value="1"/>
</dbReference>
<evidence type="ECO:0000259" key="1">
    <source>
        <dbReference type="Pfam" id="PF05099"/>
    </source>
</evidence>
<dbReference type="KEGG" id="tim:GMBLW1_50870"/>
<dbReference type="Proteomes" id="UP000464378">
    <property type="component" value="Chromosome"/>
</dbReference>
<keyword evidence="3" id="KW-1185">Reference proteome</keyword>
<dbReference type="EMBL" id="LR586016">
    <property type="protein sequence ID" value="VIP04106.1"/>
    <property type="molecule type" value="Genomic_DNA"/>
</dbReference>
<evidence type="ECO:0000313" key="2">
    <source>
        <dbReference type="EMBL" id="VIP04106.1"/>
    </source>
</evidence>
<dbReference type="InParanoid" id="A0A6C2YRJ3"/>
<dbReference type="Pfam" id="PF05099">
    <property type="entry name" value="TerB"/>
    <property type="match status" value="1"/>
</dbReference>
<accession>A0A6C2YRJ3</accession>
<dbReference type="AlphaFoldDB" id="A0A6C2YRJ3"/>
<dbReference type="Gene3D" id="1.10.3680.10">
    <property type="entry name" value="TerB-like"/>
    <property type="match status" value="1"/>
</dbReference>
<gene>
    <name evidence="2" type="ORF">GMBLW1_50870</name>
</gene>
<organism evidence="2">
    <name type="scientific">Tuwongella immobilis</name>
    <dbReference type="NCBI Taxonomy" id="692036"/>
    <lineage>
        <taxon>Bacteria</taxon>
        <taxon>Pseudomonadati</taxon>
        <taxon>Planctomycetota</taxon>
        <taxon>Planctomycetia</taxon>
        <taxon>Gemmatales</taxon>
        <taxon>Gemmataceae</taxon>
        <taxon>Tuwongella</taxon>
    </lineage>
</organism>
<reference evidence="2" key="1">
    <citation type="submission" date="2019-04" db="EMBL/GenBank/DDBJ databases">
        <authorList>
            <consortium name="Science for Life Laboratories"/>
        </authorList>
    </citation>
    <scope>NUCLEOTIDE SEQUENCE</scope>
    <source>
        <strain evidence="2">MBLW1</strain>
    </source>
</reference>
<feature type="domain" description="Co-chaperone DjlA N-terminal" evidence="1">
    <location>
        <begin position="8"/>
        <end position="105"/>
    </location>
</feature>
<name>A0A6C2YRJ3_9BACT</name>
<dbReference type="EMBL" id="LR593887">
    <property type="protein sequence ID" value="VTS05579.1"/>
    <property type="molecule type" value="Genomic_DNA"/>
</dbReference>
<protein>
    <recommendedName>
        <fullName evidence="1">Co-chaperone DjlA N-terminal domain-containing protein</fullName>
    </recommendedName>
</protein>